<reference evidence="2 3" key="1">
    <citation type="submission" date="2021-01" db="EMBL/GenBank/DDBJ databases">
        <title>Entomomonas sp. F2A isolated from a house cricket (Acheta domesticus).</title>
        <authorList>
            <person name="Spergser J."/>
            <person name="Busse H.-J."/>
        </authorList>
    </citation>
    <scope>NUCLEOTIDE SEQUENCE [LARGE SCALE GENOMIC DNA]</scope>
    <source>
        <strain evidence="2 3">F2A</strain>
    </source>
</reference>
<dbReference type="InterPro" id="IPR053135">
    <property type="entry name" value="AKR2_Oxidoreductase"/>
</dbReference>
<sequence length="268" mass="29325">MAMKTLHELHRPLGSTGIKVSPIGLGTVKIGRDQGVKYPTQFTIPNDDEVKKLLRTARELGINTLDTAPAYGNSEQRLGELLTDREQWIIVSKAGEEFINGSSSFDFSVAHIISSIERSLKRLQTDYIDVLLIHSDGNDLSIVNNLELWDTLKELKQRGLIRSFGLSGKTVEGGIKALQHSDCAMVTFNLKEQSEKAVLDYAAENNKGIFIKKALASGHVCANTDKSPVEASFDLVFSQPAVSSAIVGTINLHHLKQNVDVAIACLIK</sequence>
<dbReference type="CDD" id="cd19095">
    <property type="entry name" value="AKR_PA4992-like"/>
    <property type="match status" value="1"/>
</dbReference>
<evidence type="ECO:0000259" key="1">
    <source>
        <dbReference type="Pfam" id="PF00248"/>
    </source>
</evidence>
<keyword evidence="3" id="KW-1185">Reference proteome</keyword>
<evidence type="ECO:0000313" key="2">
    <source>
        <dbReference type="EMBL" id="QQP87111.1"/>
    </source>
</evidence>
<dbReference type="Gene3D" id="3.20.20.100">
    <property type="entry name" value="NADP-dependent oxidoreductase domain"/>
    <property type="match status" value="1"/>
</dbReference>
<dbReference type="PRINTS" id="PR00069">
    <property type="entry name" value="ALDKETRDTASE"/>
</dbReference>
<dbReference type="KEGG" id="eaz:JHT90_02495"/>
<dbReference type="InterPro" id="IPR036812">
    <property type="entry name" value="NAD(P)_OxRdtase_dom_sf"/>
</dbReference>
<protein>
    <submittedName>
        <fullName evidence="2">Aldo/keto reductase</fullName>
    </submittedName>
</protein>
<dbReference type="RefSeq" id="WP_201095733.1">
    <property type="nucleotide sequence ID" value="NZ_CP067393.1"/>
</dbReference>
<organism evidence="2 3">
    <name type="scientific">Entomomonas asaccharolytica</name>
    <dbReference type="NCBI Taxonomy" id="2785331"/>
    <lineage>
        <taxon>Bacteria</taxon>
        <taxon>Pseudomonadati</taxon>
        <taxon>Pseudomonadota</taxon>
        <taxon>Gammaproteobacteria</taxon>
        <taxon>Pseudomonadales</taxon>
        <taxon>Pseudomonadaceae</taxon>
        <taxon>Entomomonas</taxon>
    </lineage>
</organism>
<dbReference type="InterPro" id="IPR023210">
    <property type="entry name" value="NADP_OxRdtase_dom"/>
</dbReference>
<dbReference type="EMBL" id="CP067393">
    <property type="protein sequence ID" value="QQP87111.1"/>
    <property type="molecule type" value="Genomic_DNA"/>
</dbReference>
<proteinExistence type="predicted"/>
<dbReference type="Proteomes" id="UP000595278">
    <property type="component" value="Chromosome"/>
</dbReference>
<accession>A0A974RYA8</accession>
<feature type="domain" description="NADP-dependent oxidoreductase" evidence="1">
    <location>
        <begin position="22"/>
        <end position="221"/>
    </location>
</feature>
<dbReference type="GO" id="GO:0016491">
    <property type="term" value="F:oxidoreductase activity"/>
    <property type="evidence" value="ECO:0007669"/>
    <property type="project" value="InterPro"/>
</dbReference>
<evidence type="ECO:0000313" key="3">
    <source>
        <dbReference type="Proteomes" id="UP000595278"/>
    </source>
</evidence>
<dbReference type="SUPFAM" id="SSF51430">
    <property type="entry name" value="NAD(P)-linked oxidoreductase"/>
    <property type="match status" value="1"/>
</dbReference>
<dbReference type="Pfam" id="PF00248">
    <property type="entry name" value="Aldo_ket_red"/>
    <property type="match status" value="1"/>
</dbReference>
<dbReference type="AlphaFoldDB" id="A0A974RYA8"/>
<name>A0A974RYA8_9GAMM</name>
<dbReference type="PANTHER" id="PTHR43312">
    <property type="entry name" value="D-THREO-ALDOSE 1-DEHYDROGENASE"/>
    <property type="match status" value="1"/>
</dbReference>
<dbReference type="PANTHER" id="PTHR43312:SF1">
    <property type="entry name" value="NADP-DEPENDENT OXIDOREDUCTASE DOMAIN-CONTAINING PROTEIN"/>
    <property type="match status" value="1"/>
</dbReference>
<dbReference type="InterPro" id="IPR020471">
    <property type="entry name" value="AKR"/>
</dbReference>
<gene>
    <name evidence="2" type="ORF">JHT90_02495</name>
</gene>